<protein>
    <submittedName>
        <fullName evidence="3">Tripartite-type tricarboxylate transporter receptor subunit TctC</fullName>
    </submittedName>
</protein>
<dbReference type="PANTHER" id="PTHR42928:SF5">
    <property type="entry name" value="BLR1237 PROTEIN"/>
    <property type="match status" value="1"/>
</dbReference>
<keyword evidence="3" id="KW-0675">Receptor</keyword>
<gene>
    <name evidence="3" type="ORF">EV668_3222</name>
</gene>
<keyword evidence="2" id="KW-0732">Signal</keyword>
<evidence type="ECO:0000256" key="2">
    <source>
        <dbReference type="SAM" id="SignalP"/>
    </source>
</evidence>
<comment type="similarity">
    <text evidence="1">Belongs to the UPF0065 (bug) family.</text>
</comment>
<keyword evidence="4" id="KW-1185">Reference proteome</keyword>
<dbReference type="InterPro" id="IPR005064">
    <property type="entry name" value="BUG"/>
</dbReference>
<dbReference type="InterPro" id="IPR042100">
    <property type="entry name" value="Bug_dom1"/>
</dbReference>
<dbReference type="Proteomes" id="UP000295122">
    <property type="component" value="Unassembled WGS sequence"/>
</dbReference>
<dbReference type="AlphaFoldDB" id="A0A4R7BXQ4"/>
<dbReference type="Gene3D" id="3.40.190.10">
    <property type="entry name" value="Periplasmic binding protein-like II"/>
    <property type="match status" value="1"/>
</dbReference>
<evidence type="ECO:0000256" key="1">
    <source>
        <dbReference type="ARBA" id="ARBA00006987"/>
    </source>
</evidence>
<feature type="signal peptide" evidence="2">
    <location>
        <begin position="1"/>
        <end position="19"/>
    </location>
</feature>
<comment type="caution">
    <text evidence="3">The sequence shown here is derived from an EMBL/GenBank/DDBJ whole genome shotgun (WGS) entry which is preliminary data.</text>
</comment>
<reference evidence="3 4" key="1">
    <citation type="submission" date="2019-03" db="EMBL/GenBank/DDBJ databases">
        <title>Genomic Encyclopedia of Type Strains, Phase IV (KMG-IV): sequencing the most valuable type-strain genomes for metagenomic binning, comparative biology and taxonomic classification.</title>
        <authorList>
            <person name="Goeker M."/>
        </authorList>
    </citation>
    <scope>NUCLEOTIDE SEQUENCE [LARGE SCALE GENOMIC DNA]</scope>
    <source>
        <strain evidence="3 4">DSM 25903</strain>
    </source>
</reference>
<dbReference type="OrthoDB" id="8443386at2"/>
<feature type="chain" id="PRO_5020622276" evidence="2">
    <location>
        <begin position="20"/>
        <end position="322"/>
    </location>
</feature>
<proteinExistence type="inferred from homology"/>
<dbReference type="RefSeq" id="WP_133771714.1">
    <property type="nucleotide sequence ID" value="NZ_SNZR01000013.1"/>
</dbReference>
<dbReference type="Gene3D" id="3.40.190.150">
    <property type="entry name" value="Bordetella uptake gene, domain 1"/>
    <property type="match status" value="1"/>
</dbReference>
<dbReference type="PIRSF" id="PIRSF017082">
    <property type="entry name" value="YflP"/>
    <property type="match status" value="1"/>
</dbReference>
<dbReference type="SUPFAM" id="SSF53850">
    <property type="entry name" value="Periplasmic binding protein-like II"/>
    <property type="match status" value="1"/>
</dbReference>
<sequence>MRRVFWAICALLIAGPAFAQAYPSRPITIVVAYAPGGTTDVLARIMAKAMTAQLGQSVIVENVGGAGGTTGTQRVVRAEPDGYTLTIGNMGSFAANVSLYPNLSFDPRKDLAPIGLIATIPMVVSASKKSGITDMAGFLKRLREKEGSVNIGTAGIGSTSHLAAVAFQHVTKTKATLVNYRGSGPSITDLVAGVVDVVFDQTVTMIPMHKGGSVTAFGVSSKARIAQLPDVPTFIEGGVSEFDLSVWNAMMAPKGTPPEIVAKLEAALSASLDDPEVKQRFSDLAAPAPEAAERGAAHLGKLVARDVDRLGDIVRAAGVKVE</sequence>
<dbReference type="Pfam" id="PF03401">
    <property type="entry name" value="TctC"/>
    <property type="match status" value="1"/>
</dbReference>
<name>A0A4R7BXQ4_9HYPH</name>
<dbReference type="EMBL" id="SNZR01000013">
    <property type="protein sequence ID" value="TDR90371.1"/>
    <property type="molecule type" value="Genomic_DNA"/>
</dbReference>
<dbReference type="CDD" id="cd07012">
    <property type="entry name" value="PBP2_Bug_TTT"/>
    <property type="match status" value="1"/>
</dbReference>
<organism evidence="3 4">
    <name type="scientific">Enterovirga rhinocerotis</name>
    <dbReference type="NCBI Taxonomy" id="1339210"/>
    <lineage>
        <taxon>Bacteria</taxon>
        <taxon>Pseudomonadati</taxon>
        <taxon>Pseudomonadota</taxon>
        <taxon>Alphaproteobacteria</taxon>
        <taxon>Hyphomicrobiales</taxon>
        <taxon>Methylobacteriaceae</taxon>
        <taxon>Enterovirga</taxon>
    </lineage>
</organism>
<dbReference type="PANTHER" id="PTHR42928">
    <property type="entry name" value="TRICARBOXYLATE-BINDING PROTEIN"/>
    <property type="match status" value="1"/>
</dbReference>
<evidence type="ECO:0000313" key="3">
    <source>
        <dbReference type="EMBL" id="TDR90371.1"/>
    </source>
</evidence>
<accession>A0A4R7BXQ4</accession>
<evidence type="ECO:0000313" key="4">
    <source>
        <dbReference type="Proteomes" id="UP000295122"/>
    </source>
</evidence>